<proteinExistence type="predicted"/>
<organism evidence="1 2">
    <name type="scientific">Hyphobacterium marinum</name>
    <dbReference type="NCBI Taxonomy" id="3116574"/>
    <lineage>
        <taxon>Bacteria</taxon>
        <taxon>Pseudomonadati</taxon>
        <taxon>Pseudomonadota</taxon>
        <taxon>Alphaproteobacteria</taxon>
        <taxon>Maricaulales</taxon>
        <taxon>Maricaulaceae</taxon>
        <taxon>Hyphobacterium</taxon>
    </lineage>
</organism>
<keyword evidence="2" id="KW-1185">Reference proteome</keyword>
<evidence type="ECO:0000313" key="1">
    <source>
        <dbReference type="EMBL" id="MEE2566470.1"/>
    </source>
</evidence>
<dbReference type="RefSeq" id="WP_330196010.1">
    <property type="nucleotide sequence ID" value="NZ_JAZDRO010000002.1"/>
</dbReference>
<dbReference type="Proteomes" id="UP001310692">
    <property type="component" value="Unassembled WGS sequence"/>
</dbReference>
<sequence length="428" mass="47597">MSSTIPAPSWKPGKRTARPGKADTFLFVVYFDPDGLATIPDNIAGWVSASALDYEILNLWDYGPAPLKLPEALRLDDYAGVVIHPAVCYFPHNLIGLDEKLSTRFTRYRGVKVLAKQDEHYMSYSFARFIQDNAFDILVTCVPDDQLDLAYPAPALEGVQVVHQLTAYVSDAVRALPNKPYDQRSVDIGYRGSIQPLICGRLGYEKYQIGQAVEPAARAAGLLTDIASGWESRIHGAAWGQFLANCKSVLGVESGSNLFDLDGKVSQRCDVFAKQHPELADRHHELYQLADAEFLGQYEGNVAYGQISPRHFEAAAAGSLQILYDGRYSDILLPFQHFFPLKRDLSNLAEAFDLIANADRWTEITRKARRELIEPDTYTYAGFAARFDHAVERALYSKPRRTGASPGRAVFRAAAGRLRQLAGLKKPH</sequence>
<name>A0ABU7LZ51_9PROT</name>
<gene>
    <name evidence="1" type="ORF">V0U35_07225</name>
</gene>
<accession>A0ABU7LZ51</accession>
<evidence type="ECO:0000313" key="2">
    <source>
        <dbReference type="Proteomes" id="UP001310692"/>
    </source>
</evidence>
<dbReference type="EMBL" id="JAZDRO010000002">
    <property type="protein sequence ID" value="MEE2566470.1"/>
    <property type="molecule type" value="Genomic_DNA"/>
</dbReference>
<protein>
    <submittedName>
        <fullName evidence="1">Glycosyltransferase</fullName>
    </submittedName>
</protein>
<comment type="caution">
    <text evidence="1">The sequence shown here is derived from an EMBL/GenBank/DDBJ whole genome shotgun (WGS) entry which is preliminary data.</text>
</comment>
<reference evidence="1 2" key="1">
    <citation type="submission" date="2024-01" db="EMBL/GenBank/DDBJ databases">
        <title>Hyphobacterium bacterium isolated from marine sediment.</title>
        <authorList>
            <person name="Zhao S."/>
        </authorList>
    </citation>
    <scope>NUCLEOTIDE SEQUENCE [LARGE SCALE GENOMIC DNA]</scope>
    <source>
        <strain evidence="1 2">Y60-23</strain>
    </source>
</reference>